<dbReference type="GO" id="GO:0010150">
    <property type="term" value="P:leaf senescence"/>
    <property type="evidence" value="ECO:0007669"/>
    <property type="project" value="UniProtKB-ARBA"/>
</dbReference>
<reference evidence="3" key="1">
    <citation type="journal article" date="2019" name="Database">
        <title>The radish genome database (RadishGD): an integrated information resource for radish genomics.</title>
        <authorList>
            <person name="Yu H.J."/>
            <person name="Baek S."/>
            <person name="Lee Y.J."/>
            <person name="Cho A."/>
            <person name="Mun J.H."/>
        </authorList>
    </citation>
    <scope>NUCLEOTIDE SEQUENCE [LARGE SCALE GENOMIC DNA]</scope>
    <source>
        <strain evidence="3">cv. WK10039</strain>
    </source>
</reference>
<dbReference type="KEGG" id="rsz:108859936"/>
<evidence type="ECO:0000256" key="1">
    <source>
        <dbReference type="ARBA" id="ARBA00034773"/>
    </source>
</evidence>
<feature type="region of interest" description="Disordered" evidence="2">
    <location>
        <begin position="118"/>
        <end position="141"/>
    </location>
</feature>
<accession>A0A6J0NXF4</accession>
<evidence type="ECO:0000313" key="4">
    <source>
        <dbReference type="RefSeq" id="XP_018489339.2"/>
    </source>
</evidence>
<dbReference type="OrthoDB" id="684536at2759"/>
<reference evidence="4" key="2">
    <citation type="submission" date="2025-08" db="UniProtKB">
        <authorList>
            <consortium name="RefSeq"/>
        </authorList>
    </citation>
    <scope>IDENTIFICATION</scope>
    <source>
        <tissue evidence="4">Leaf</tissue>
    </source>
</reference>
<protein>
    <submittedName>
        <fullName evidence="4">Protein S40-7</fullName>
    </submittedName>
</protein>
<dbReference type="Pfam" id="PF04520">
    <property type="entry name" value="Senescence_reg"/>
    <property type="match status" value="1"/>
</dbReference>
<dbReference type="RefSeq" id="XP_018489339.2">
    <property type="nucleotide sequence ID" value="XM_018633837.2"/>
</dbReference>
<evidence type="ECO:0000256" key="2">
    <source>
        <dbReference type="SAM" id="MobiDB-lite"/>
    </source>
</evidence>
<dbReference type="PANTHER" id="PTHR33083">
    <property type="entry name" value="EXPRESSED PROTEIN"/>
    <property type="match status" value="1"/>
</dbReference>
<sequence>MGDLYWALYWAYSTGLLQHYGRRRLLYRCQILGISGLLVFRLSPSPPALSLAFLKRFRSLAGRASNSLPFLLIFPTVKISRMNKTARIDIPSSSSSPAPASAADGELNEDDIFSIDISHAPKHSPSSSPSQHPPARQLQRTKSGLKNVEASGILAALPEPSGNSYLNHVFHHKPAAALSTSVSSTASSTSSSSSARIIPSAPKPPQERVPFTASSLGKYPQSAPLQVPLAMRSRHKKEFKLTDVVVDEEEEEDEGERLPPHEIVARSLAQSSLLSCSVLEGAGRTLKGRDLRQVRNAVFRKTGFID</sequence>
<dbReference type="Proteomes" id="UP000504610">
    <property type="component" value="Chromosome 5"/>
</dbReference>
<keyword evidence="3" id="KW-1185">Reference proteome</keyword>
<dbReference type="InterPro" id="IPR007608">
    <property type="entry name" value="Senescence_reg_S40"/>
</dbReference>
<comment type="similarity">
    <text evidence="1">Belongs to the senescence regulator S40 family.</text>
</comment>
<name>A0A6J0NXF4_RAPSA</name>
<proteinExistence type="inferred from homology"/>
<feature type="compositionally biased region" description="Low complexity" evidence="2">
    <location>
        <begin position="123"/>
        <end position="134"/>
    </location>
</feature>
<dbReference type="GeneID" id="108859936"/>
<dbReference type="AlphaFoldDB" id="A0A6J0NXF4"/>
<feature type="compositionally biased region" description="Low complexity" evidence="2">
    <location>
        <begin position="184"/>
        <end position="195"/>
    </location>
</feature>
<evidence type="ECO:0000313" key="3">
    <source>
        <dbReference type="Proteomes" id="UP000504610"/>
    </source>
</evidence>
<dbReference type="PANTHER" id="PTHR33083:SF50">
    <property type="entry name" value="PROTEIN S40-7"/>
    <property type="match status" value="1"/>
</dbReference>
<gene>
    <name evidence="4" type="primary">LOC108859936</name>
</gene>
<feature type="region of interest" description="Disordered" evidence="2">
    <location>
        <begin position="184"/>
        <end position="217"/>
    </location>
</feature>
<organism evidence="3 4">
    <name type="scientific">Raphanus sativus</name>
    <name type="common">Radish</name>
    <name type="synonym">Raphanus raphanistrum var. sativus</name>
    <dbReference type="NCBI Taxonomy" id="3726"/>
    <lineage>
        <taxon>Eukaryota</taxon>
        <taxon>Viridiplantae</taxon>
        <taxon>Streptophyta</taxon>
        <taxon>Embryophyta</taxon>
        <taxon>Tracheophyta</taxon>
        <taxon>Spermatophyta</taxon>
        <taxon>Magnoliopsida</taxon>
        <taxon>eudicotyledons</taxon>
        <taxon>Gunneridae</taxon>
        <taxon>Pentapetalae</taxon>
        <taxon>rosids</taxon>
        <taxon>malvids</taxon>
        <taxon>Brassicales</taxon>
        <taxon>Brassicaceae</taxon>
        <taxon>Brassiceae</taxon>
        <taxon>Raphanus</taxon>
    </lineage>
</organism>